<dbReference type="InterPro" id="IPR036150">
    <property type="entry name" value="Cyt_b/b6_C_sf"/>
</dbReference>
<gene>
    <name evidence="4" type="ORF">WKI68_28915</name>
</gene>
<evidence type="ECO:0000313" key="4">
    <source>
        <dbReference type="EMBL" id="MEJ8644249.1"/>
    </source>
</evidence>
<protein>
    <submittedName>
        <fullName evidence="4">Cytochrome b N-terminal domain-containing protein</fullName>
    </submittedName>
</protein>
<evidence type="ECO:0000259" key="3">
    <source>
        <dbReference type="Pfam" id="PF13631"/>
    </source>
</evidence>
<reference evidence="4 5" key="1">
    <citation type="submission" date="2024-03" db="EMBL/GenBank/DDBJ databases">
        <title>Novel Streptomyces species of biotechnological and ecological value are a feature of Machair soil.</title>
        <authorList>
            <person name="Prole J.R."/>
            <person name="Goodfellow M."/>
            <person name="Allenby N."/>
            <person name="Ward A.C."/>
        </authorList>
    </citation>
    <scope>NUCLEOTIDE SEQUENCE [LARGE SCALE GENOMIC DNA]</scope>
    <source>
        <strain evidence="4 5">MS1.HAVA.3</strain>
    </source>
</reference>
<feature type="domain" description="Cytochrome b/b6 N-terminal region profile" evidence="3">
    <location>
        <begin position="5"/>
        <end position="65"/>
    </location>
</feature>
<sequence length="322" mass="35509">MHILLVFALKHTQWPGPGRSGRNVVGLPFFPQYVAKSAGLFFTLFGLLAALGAVAQINPIWNYGPYRADVVSTGAQPDWYIGFLEGALRLMPGVETRLWGHTIMWNPLVTAVLLPGVLFTALYAYPFFERWITGTPGERHLCDRPRDRPVRTALGTAALSCYAVLLLAGAQDILAFVFDLSQQALTWTLRIGFFAVPPAVFWLTRRLCLALQSGERRLLTEGEATGLVRQGADGGFRPEHRALAPGERYAVLARERPRPLTPTEGAGGAGRGRLRVLVARTRWAVSGWYYGDRIPYPTTAEQRRKIAETTAGPDGKRPPEDG</sequence>
<proteinExistence type="predicted"/>
<dbReference type="Proteomes" id="UP001382904">
    <property type="component" value="Unassembled WGS sequence"/>
</dbReference>
<feature type="transmembrane region" description="Helical" evidence="2">
    <location>
        <begin position="38"/>
        <end position="57"/>
    </location>
</feature>
<dbReference type="EMBL" id="JBBKAM010000002">
    <property type="protein sequence ID" value="MEJ8644249.1"/>
    <property type="molecule type" value="Genomic_DNA"/>
</dbReference>
<keyword evidence="2" id="KW-1133">Transmembrane helix</keyword>
<name>A0ABU8U8P7_9ACTN</name>
<comment type="caution">
    <text evidence="4">The sequence shown here is derived from an EMBL/GenBank/DDBJ whole genome shotgun (WGS) entry which is preliminary data.</text>
</comment>
<feature type="transmembrane region" description="Helical" evidence="2">
    <location>
        <begin position="103"/>
        <end position="125"/>
    </location>
</feature>
<evidence type="ECO:0000256" key="2">
    <source>
        <dbReference type="SAM" id="Phobius"/>
    </source>
</evidence>
<dbReference type="Pfam" id="PF13631">
    <property type="entry name" value="Cytochrom_B_N_2"/>
    <property type="match status" value="1"/>
</dbReference>
<feature type="region of interest" description="Disordered" evidence="1">
    <location>
        <begin position="299"/>
        <end position="322"/>
    </location>
</feature>
<feature type="transmembrane region" description="Helical" evidence="2">
    <location>
        <begin position="184"/>
        <end position="203"/>
    </location>
</feature>
<dbReference type="InterPro" id="IPR005797">
    <property type="entry name" value="Cyt_b/b6_N"/>
</dbReference>
<evidence type="ECO:0000256" key="1">
    <source>
        <dbReference type="SAM" id="MobiDB-lite"/>
    </source>
</evidence>
<dbReference type="InterPro" id="IPR027387">
    <property type="entry name" value="Cytb/b6-like_sf"/>
</dbReference>
<keyword evidence="2" id="KW-0812">Transmembrane</keyword>
<evidence type="ECO:0000313" key="5">
    <source>
        <dbReference type="Proteomes" id="UP001382904"/>
    </source>
</evidence>
<dbReference type="Gene3D" id="1.20.810.10">
    <property type="entry name" value="Cytochrome Bc1 Complex, Chain C"/>
    <property type="match status" value="1"/>
</dbReference>
<keyword evidence="5" id="KW-1185">Reference proteome</keyword>
<dbReference type="SUPFAM" id="SSF81648">
    <property type="entry name" value="a domain/subunit of cytochrome bc1 complex (Ubiquinol-cytochrome c reductase)"/>
    <property type="match status" value="1"/>
</dbReference>
<accession>A0ABU8U8P7</accession>
<organism evidence="4 5">
    <name type="scientific">Streptomyces caledonius</name>
    <dbReference type="NCBI Taxonomy" id="3134107"/>
    <lineage>
        <taxon>Bacteria</taxon>
        <taxon>Bacillati</taxon>
        <taxon>Actinomycetota</taxon>
        <taxon>Actinomycetes</taxon>
        <taxon>Kitasatosporales</taxon>
        <taxon>Streptomycetaceae</taxon>
        <taxon>Streptomyces</taxon>
    </lineage>
</organism>
<feature type="transmembrane region" description="Helical" evidence="2">
    <location>
        <begin position="154"/>
        <end position="178"/>
    </location>
</feature>
<keyword evidence="2" id="KW-0472">Membrane</keyword>